<organism evidence="2 3">
    <name type="scientific">Clostridium hominis</name>
    <dbReference type="NCBI Taxonomy" id="2763036"/>
    <lineage>
        <taxon>Bacteria</taxon>
        <taxon>Bacillati</taxon>
        <taxon>Bacillota</taxon>
        <taxon>Clostridia</taxon>
        <taxon>Eubacteriales</taxon>
        <taxon>Clostridiaceae</taxon>
        <taxon>Clostridium</taxon>
    </lineage>
</organism>
<evidence type="ECO:0000256" key="1">
    <source>
        <dbReference type="SAM" id="MobiDB-lite"/>
    </source>
</evidence>
<protein>
    <submittedName>
        <fullName evidence="2">Uncharacterized protein</fullName>
    </submittedName>
</protein>
<keyword evidence="3" id="KW-1185">Reference proteome</keyword>
<feature type="compositionally biased region" description="Gly residues" evidence="1">
    <location>
        <begin position="187"/>
        <end position="203"/>
    </location>
</feature>
<accession>A0ABR7DGP0</accession>
<sequence>MKRFDKKIAVLLGIILCFIIGGTLSFESLARFTKKFETVNKKVSVATFEVSADSEFVSESEIKPGDVLSADTIKLKNDNDYPVEFTISLSEKSENNNKDKSTSEGAKDLIEYLTLTIDGVNQTESKNHYTTIVNPNNEKVVSAKIEWITDDDIEIYENDILDNIASYTYDIKAKQLTNKDSGSNDNIGGGNSDGGEGNGGTTPGNGSNDGNEDIKSVSLKDISWVATTEGNKSKIKVFDDYTIVGANANAVLENLSFDLKEEKIIFNADIELLNTNATDGKGLNFAVGVKDSNESARNRLTYQLYKDNKSENKELYGNVTNVSNPVSPSDIARNGAKTIETLNITLVGEIIERDNFVYAKFSMRDRNNNIVGSEDIEVRCGEYKSTDKAYINIGSIIGQEGIKINSMEVKAVPKE</sequence>
<evidence type="ECO:0000313" key="2">
    <source>
        <dbReference type="EMBL" id="MBC5630290.1"/>
    </source>
</evidence>
<proteinExistence type="predicted"/>
<name>A0ABR7DGP0_9CLOT</name>
<dbReference type="EMBL" id="JACOOO010000037">
    <property type="protein sequence ID" value="MBC5630290.1"/>
    <property type="molecule type" value="Genomic_DNA"/>
</dbReference>
<dbReference type="RefSeq" id="WP_186860669.1">
    <property type="nucleotide sequence ID" value="NZ_JACOOO010000037.1"/>
</dbReference>
<dbReference type="Proteomes" id="UP000596929">
    <property type="component" value="Unassembled WGS sequence"/>
</dbReference>
<evidence type="ECO:0000313" key="3">
    <source>
        <dbReference type="Proteomes" id="UP000596929"/>
    </source>
</evidence>
<gene>
    <name evidence="2" type="ORF">H8S20_15620</name>
</gene>
<feature type="region of interest" description="Disordered" evidence="1">
    <location>
        <begin position="178"/>
        <end position="213"/>
    </location>
</feature>
<comment type="caution">
    <text evidence="2">The sequence shown here is derived from an EMBL/GenBank/DDBJ whole genome shotgun (WGS) entry which is preliminary data.</text>
</comment>
<reference evidence="2 3" key="1">
    <citation type="submission" date="2020-08" db="EMBL/GenBank/DDBJ databases">
        <title>Genome public.</title>
        <authorList>
            <person name="Liu C."/>
            <person name="Sun Q."/>
        </authorList>
    </citation>
    <scope>NUCLEOTIDE SEQUENCE [LARGE SCALE GENOMIC DNA]</scope>
    <source>
        <strain evidence="2 3">NSJ-6</strain>
    </source>
</reference>